<dbReference type="AlphaFoldDB" id="A0AAN7SI00"/>
<comment type="caution">
    <text evidence="1">The sequence shown here is derived from an EMBL/GenBank/DDBJ whole genome shotgun (WGS) entry which is preliminary data.</text>
</comment>
<name>A0AAN7SI00_9COLE</name>
<dbReference type="Proteomes" id="UP001353858">
    <property type="component" value="Unassembled WGS sequence"/>
</dbReference>
<gene>
    <name evidence="1" type="ORF">RN001_004298</name>
</gene>
<dbReference type="EMBL" id="JARPUR010000002">
    <property type="protein sequence ID" value="KAK4880979.1"/>
    <property type="molecule type" value="Genomic_DNA"/>
</dbReference>
<reference evidence="2" key="1">
    <citation type="submission" date="2023-01" db="EMBL/GenBank/DDBJ databases">
        <title>Key to firefly adult light organ development and bioluminescence: homeobox transcription factors regulate luciferase expression and transportation to peroxisome.</title>
        <authorList>
            <person name="Fu X."/>
        </authorList>
    </citation>
    <scope>NUCLEOTIDE SEQUENCE [LARGE SCALE GENOMIC DNA]</scope>
</reference>
<organism evidence="1 2">
    <name type="scientific">Aquatica leii</name>
    <dbReference type="NCBI Taxonomy" id="1421715"/>
    <lineage>
        <taxon>Eukaryota</taxon>
        <taxon>Metazoa</taxon>
        <taxon>Ecdysozoa</taxon>
        <taxon>Arthropoda</taxon>
        <taxon>Hexapoda</taxon>
        <taxon>Insecta</taxon>
        <taxon>Pterygota</taxon>
        <taxon>Neoptera</taxon>
        <taxon>Endopterygota</taxon>
        <taxon>Coleoptera</taxon>
        <taxon>Polyphaga</taxon>
        <taxon>Elateriformia</taxon>
        <taxon>Elateroidea</taxon>
        <taxon>Lampyridae</taxon>
        <taxon>Luciolinae</taxon>
        <taxon>Aquatica</taxon>
    </lineage>
</organism>
<proteinExistence type="predicted"/>
<protein>
    <submittedName>
        <fullName evidence="1">Uncharacterized protein</fullName>
    </submittedName>
</protein>
<evidence type="ECO:0000313" key="1">
    <source>
        <dbReference type="EMBL" id="KAK4880979.1"/>
    </source>
</evidence>
<keyword evidence="2" id="KW-1185">Reference proteome</keyword>
<sequence length="234" mass="27092">MGQPLHDKSPAFCLVIFGSENSFNNIDVLNRWRYVQKELNKSEITIFGFSSDADRRCLKAMRIQSGLLSSISLENKDSPYGPYFQCKYGIHSPVYIQDAVHIGTKMKTTLLKPNVVLLMERFFVSKDFIEKLIEIHLQNLIVTVTKDKHLLCNSDLDNADKMNFRAIDKISSNEVIKLLHGIPESDATIQYLQITRNIIDAFLNKSSSIADRIYKIWYSTFFLRIWRSWLTCKN</sequence>
<evidence type="ECO:0000313" key="2">
    <source>
        <dbReference type="Proteomes" id="UP001353858"/>
    </source>
</evidence>
<accession>A0AAN7SI00</accession>